<name>A0A423WSE8_9PEZI</name>
<dbReference type="PANTHER" id="PTHR14052">
    <property type="entry name" value="ORIGIN RECOGNITION COMPLEX SUBUNIT 2"/>
    <property type="match status" value="1"/>
</dbReference>
<proteinExistence type="inferred from homology"/>
<comment type="subunit">
    <text evidence="5">Component of the origin recognition complex (ORC).</text>
</comment>
<evidence type="ECO:0000256" key="5">
    <source>
        <dbReference type="RuleBase" id="RU368084"/>
    </source>
</evidence>
<comment type="similarity">
    <text evidence="2 5">Belongs to the ORC2 family.</text>
</comment>
<comment type="caution">
    <text evidence="9">The sequence shown here is derived from an EMBL/GenBank/DDBJ whole genome shotgun (WGS) entry which is preliminary data.</text>
</comment>
<evidence type="ECO:0000313" key="9">
    <source>
        <dbReference type="EMBL" id="ROW06131.1"/>
    </source>
</evidence>
<keyword evidence="3 5" id="KW-0235">DNA replication</keyword>
<feature type="compositionally biased region" description="Basic and acidic residues" evidence="6">
    <location>
        <begin position="148"/>
        <end position="157"/>
    </location>
</feature>
<evidence type="ECO:0000256" key="3">
    <source>
        <dbReference type="ARBA" id="ARBA00022705"/>
    </source>
</evidence>
<dbReference type="InterPro" id="IPR056773">
    <property type="entry name" value="WHD_ORC2"/>
</dbReference>
<evidence type="ECO:0000256" key="2">
    <source>
        <dbReference type="ARBA" id="ARBA00007421"/>
    </source>
</evidence>
<evidence type="ECO:0000313" key="10">
    <source>
        <dbReference type="Proteomes" id="UP000283895"/>
    </source>
</evidence>
<organism evidence="9 10">
    <name type="scientific">Cytospora schulzeri</name>
    <dbReference type="NCBI Taxonomy" id="448051"/>
    <lineage>
        <taxon>Eukaryota</taxon>
        <taxon>Fungi</taxon>
        <taxon>Dikarya</taxon>
        <taxon>Ascomycota</taxon>
        <taxon>Pezizomycotina</taxon>
        <taxon>Sordariomycetes</taxon>
        <taxon>Sordariomycetidae</taxon>
        <taxon>Diaporthales</taxon>
        <taxon>Cytosporaceae</taxon>
        <taxon>Cytospora</taxon>
    </lineage>
</organism>
<protein>
    <recommendedName>
        <fullName evidence="5">Origin recognition complex subunit 2</fullName>
    </recommendedName>
</protein>
<comment type="subcellular location">
    <subcellularLocation>
        <location evidence="1 5">Nucleus</location>
    </subcellularLocation>
</comment>
<feature type="domain" description="Origin recognition complex subunit 2 RecA-like" evidence="7">
    <location>
        <begin position="260"/>
        <end position="427"/>
    </location>
</feature>
<dbReference type="Pfam" id="PF24882">
    <property type="entry name" value="WHD_ORC2"/>
    <property type="match status" value="1"/>
</dbReference>
<feature type="region of interest" description="Disordered" evidence="6">
    <location>
        <begin position="175"/>
        <end position="215"/>
    </location>
</feature>
<dbReference type="AlphaFoldDB" id="A0A423WSE8"/>
<dbReference type="GO" id="GO:0005664">
    <property type="term" value="C:nuclear origin of replication recognition complex"/>
    <property type="evidence" value="ECO:0007669"/>
    <property type="project" value="UniProtKB-UniRule"/>
</dbReference>
<feature type="compositionally biased region" description="Acidic residues" evidence="6">
    <location>
        <begin position="74"/>
        <end position="85"/>
    </location>
</feature>
<dbReference type="InterPro" id="IPR007220">
    <property type="entry name" value="ORC2"/>
</dbReference>
<keyword evidence="10" id="KW-1185">Reference proteome</keyword>
<reference evidence="9 10" key="1">
    <citation type="submission" date="2015-09" db="EMBL/GenBank/DDBJ databases">
        <title>Host preference determinants of Valsa canker pathogens revealed by comparative genomics.</title>
        <authorList>
            <person name="Yin Z."/>
            <person name="Huang L."/>
        </authorList>
    </citation>
    <scope>NUCLEOTIDE SEQUENCE [LARGE SCALE GENOMIC DNA]</scope>
    <source>
        <strain evidence="9 10">03-1</strain>
    </source>
</reference>
<feature type="compositionally biased region" description="Basic and acidic residues" evidence="6">
    <location>
        <begin position="1"/>
        <end position="17"/>
    </location>
</feature>
<gene>
    <name evidence="9" type="ORF">VMCG_04625</name>
</gene>
<evidence type="ECO:0000256" key="1">
    <source>
        <dbReference type="ARBA" id="ARBA00004123"/>
    </source>
</evidence>
<evidence type="ECO:0000259" key="8">
    <source>
        <dbReference type="Pfam" id="PF24882"/>
    </source>
</evidence>
<dbReference type="Proteomes" id="UP000283895">
    <property type="component" value="Unassembled WGS sequence"/>
</dbReference>
<dbReference type="InterPro" id="IPR056772">
    <property type="entry name" value="RecA-like_ORC2"/>
</dbReference>
<keyword evidence="4 5" id="KW-0539">Nucleus</keyword>
<sequence>MPRKPAAGEDGPRETRSTRPRTLPKRYQHDEPEETAVQSNPPKRRKTSPKPEPEPKTQTQEDEVEESRPKSTIQEDDIQVDELGEPDIPPAPTPKRRGRPPKALGTPSKAKGMNGAAAATTPKGAHTTFRAKLETPVKATGVNGTDTPGRRTIADRSARRKSARALIDRVVAGDTSDDEAGDEGLAREIYEPRGRPRKVVARKKSPTPPRDLPPHEMYLFQNKPGLAKTSNNTLASLGLLTHDEYFSVLRDFRDPHEADIDFLQDLHAESFGQWAFELSEGFSICLYGYGSKRPLLHRFAKRLHAKTPDHETHKIVVINGYIHTITIREILTTVSSAIDPSYKLTSGNPVALLQDVLSLLSTTDTALTIILNSADAPPLRRSSFQTILSQLAGHPRVRLACSVDTPDFPLLWDSGHRSAFNFVFHDCTVFAPRSAAELEVVDEVHELLGRKARRVGGKDGVAFVLKSLPDNAKNLFRLLVSEVLVAMDEEGGENPGVEYRMLYNKAVEEFICSSEMAFRTLLKEFHDHQMITSRKDILGTELLSLPFRKEELEAILEDLVT</sequence>
<dbReference type="STRING" id="356882.A0A423WSE8"/>
<feature type="compositionally biased region" description="Basic and acidic residues" evidence="6">
    <location>
        <begin position="184"/>
        <end position="194"/>
    </location>
</feature>
<dbReference type="GO" id="GO:0006260">
    <property type="term" value="P:DNA replication"/>
    <property type="evidence" value="ECO:0007669"/>
    <property type="project" value="UniProtKB-UniRule"/>
</dbReference>
<evidence type="ECO:0000259" key="7">
    <source>
        <dbReference type="Pfam" id="PF04084"/>
    </source>
</evidence>
<dbReference type="PANTHER" id="PTHR14052:SF0">
    <property type="entry name" value="ORIGIN RECOGNITION COMPLEX SUBUNIT 2"/>
    <property type="match status" value="1"/>
</dbReference>
<feature type="region of interest" description="Disordered" evidence="6">
    <location>
        <begin position="1"/>
        <end position="162"/>
    </location>
</feature>
<dbReference type="EMBL" id="LKEA01000011">
    <property type="protein sequence ID" value="ROW06131.1"/>
    <property type="molecule type" value="Genomic_DNA"/>
</dbReference>
<evidence type="ECO:0000256" key="6">
    <source>
        <dbReference type="SAM" id="MobiDB-lite"/>
    </source>
</evidence>
<comment type="function">
    <text evidence="5">Component of the origin recognition complex (ORC) that binds origins of replication. DNA-binding is ATP-dependent. ORC is required to assemble the pre-replication complex necessary to initiate DNA replication.</text>
</comment>
<dbReference type="GO" id="GO:0003688">
    <property type="term" value="F:DNA replication origin binding"/>
    <property type="evidence" value="ECO:0007669"/>
    <property type="project" value="UniProtKB-UniRule"/>
</dbReference>
<dbReference type="Pfam" id="PF04084">
    <property type="entry name" value="RecA-like_ORC2"/>
    <property type="match status" value="1"/>
</dbReference>
<feature type="domain" description="Origin recognition complex subunit 2 winged-helix" evidence="8">
    <location>
        <begin position="490"/>
        <end position="551"/>
    </location>
</feature>
<accession>A0A423WSE8</accession>
<feature type="compositionally biased region" description="Basic residues" evidence="6">
    <location>
        <begin position="195"/>
        <end position="205"/>
    </location>
</feature>
<evidence type="ECO:0000256" key="4">
    <source>
        <dbReference type="ARBA" id="ARBA00023242"/>
    </source>
</evidence>
<dbReference type="OrthoDB" id="346673at2759"/>